<evidence type="ECO:0008006" key="4">
    <source>
        <dbReference type="Google" id="ProtNLM"/>
    </source>
</evidence>
<sequence length="232" mass="26919">MKNLLIAISLTSILALQSCSAMKDITGKYSSKYYEHFLKLNLDSTFKYEFRSFHMYAQSSGKWLRTGKKKLLLSSNIKTTIVPVKMDVLNARYNSLSININTSASLESENYRCQIYLDDSLFTIRRADSLSEFKLEHLPREIYLKFTFDPKISTSNLVSPAVITEKLNIDKSQQPMSIKLNIDLPGAFFYYKPFNHELVKIKRNSVAFYNSYKRKWEAIPKVTDSVNIFIRD</sequence>
<feature type="signal peptide" evidence="1">
    <location>
        <begin position="1"/>
        <end position="23"/>
    </location>
</feature>
<dbReference type="PROSITE" id="PS51257">
    <property type="entry name" value="PROKAR_LIPOPROTEIN"/>
    <property type="match status" value="1"/>
</dbReference>
<proteinExistence type="predicted"/>
<organism evidence="2 3">
    <name type="scientific">Hufsiella ginkgonis</name>
    <dbReference type="NCBI Taxonomy" id="2695274"/>
    <lineage>
        <taxon>Bacteria</taxon>
        <taxon>Pseudomonadati</taxon>
        <taxon>Bacteroidota</taxon>
        <taxon>Sphingobacteriia</taxon>
        <taxon>Sphingobacteriales</taxon>
        <taxon>Sphingobacteriaceae</taxon>
        <taxon>Hufsiella</taxon>
    </lineage>
</organism>
<keyword evidence="3" id="KW-1185">Reference proteome</keyword>
<evidence type="ECO:0000313" key="2">
    <source>
        <dbReference type="EMBL" id="MXV18008.1"/>
    </source>
</evidence>
<protein>
    <recommendedName>
        <fullName evidence="4">Lipoprotein</fullName>
    </recommendedName>
</protein>
<gene>
    <name evidence="2" type="ORF">GS398_22140</name>
</gene>
<dbReference type="AlphaFoldDB" id="A0A7K1Y4H0"/>
<dbReference type="EMBL" id="WVHS01000011">
    <property type="protein sequence ID" value="MXV18008.1"/>
    <property type="molecule type" value="Genomic_DNA"/>
</dbReference>
<evidence type="ECO:0000313" key="3">
    <source>
        <dbReference type="Proteomes" id="UP000451233"/>
    </source>
</evidence>
<accession>A0A7K1Y4H0</accession>
<feature type="chain" id="PRO_5029658339" description="Lipoprotein" evidence="1">
    <location>
        <begin position="24"/>
        <end position="232"/>
    </location>
</feature>
<keyword evidence="1" id="KW-0732">Signal</keyword>
<dbReference type="Proteomes" id="UP000451233">
    <property type="component" value="Unassembled WGS sequence"/>
</dbReference>
<comment type="caution">
    <text evidence="2">The sequence shown here is derived from an EMBL/GenBank/DDBJ whole genome shotgun (WGS) entry which is preliminary data.</text>
</comment>
<dbReference type="RefSeq" id="WP_160909023.1">
    <property type="nucleotide sequence ID" value="NZ_WVHS01000011.1"/>
</dbReference>
<name>A0A7K1Y4H0_9SPHI</name>
<reference evidence="2 3" key="1">
    <citation type="submission" date="2019-11" db="EMBL/GenBank/DDBJ databases">
        <title>Pedobacter sp. HMF7056 Genome sequencing and assembly.</title>
        <authorList>
            <person name="Kang H."/>
            <person name="Kim H."/>
            <person name="Joh K."/>
        </authorList>
    </citation>
    <scope>NUCLEOTIDE SEQUENCE [LARGE SCALE GENOMIC DNA]</scope>
    <source>
        <strain evidence="2 3">HMF7056</strain>
    </source>
</reference>
<evidence type="ECO:0000256" key="1">
    <source>
        <dbReference type="SAM" id="SignalP"/>
    </source>
</evidence>